<comment type="similarity">
    <text evidence="2">Belongs to the prenylcysteine oxidase family.</text>
</comment>
<evidence type="ECO:0000256" key="9">
    <source>
        <dbReference type="SAM" id="Phobius"/>
    </source>
</evidence>
<evidence type="ECO:0000256" key="7">
    <source>
        <dbReference type="ARBA" id="ARBA00023180"/>
    </source>
</evidence>
<keyword evidence="3" id="KW-0285">Flavoprotein</keyword>
<dbReference type="GO" id="GO:0001735">
    <property type="term" value="F:prenylcysteine oxidase activity"/>
    <property type="evidence" value="ECO:0007669"/>
    <property type="project" value="InterPro"/>
</dbReference>
<dbReference type="RefSeq" id="XP_008081329.1">
    <property type="nucleotide sequence ID" value="XM_008083138.1"/>
</dbReference>
<dbReference type="KEGG" id="glz:GLAREA_12356"/>
<evidence type="ECO:0000259" key="10">
    <source>
        <dbReference type="Pfam" id="PF07156"/>
    </source>
</evidence>
<dbReference type="Proteomes" id="UP000016922">
    <property type="component" value="Unassembled WGS sequence"/>
</dbReference>
<dbReference type="PANTHER" id="PTHR15944:SF0">
    <property type="entry name" value="PRENYLCYSTEINE LYASE DOMAIN-CONTAINING PROTEIN"/>
    <property type="match status" value="1"/>
</dbReference>
<dbReference type="PANTHER" id="PTHR15944">
    <property type="entry name" value="FARNESYLCYSTEINE LYASE"/>
    <property type="match status" value="1"/>
</dbReference>
<dbReference type="Pfam" id="PF07156">
    <property type="entry name" value="Prenylcys_lyase"/>
    <property type="match status" value="1"/>
</dbReference>
<dbReference type="eggNOG" id="ENOG502TF0M">
    <property type="taxonomic scope" value="Eukaryota"/>
</dbReference>
<keyword evidence="13" id="KW-1185">Reference proteome</keyword>
<gene>
    <name evidence="12" type="ORF">GLAREA_12356</name>
</gene>
<evidence type="ECO:0000256" key="5">
    <source>
        <dbReference type="ARBA" id="ARBA00022827"/>
    </source>
</evidence>
<dbReference type="HOGENOM" id="CLU_453442_0_0_1"/>
<dbReference type="STRING" id="1116229.S3D170"/>
<dbReference type="InterPro" id="IPR010795">
    <property type="entry name" value="Prenylcys_lyase"/>
</dbReference>
<reference evidence="12 13" key="1">
    <citation type="journal article" date="2013" name="BMC Genomics">
        <title>Genomics-driven discovery of the pneumocandin biosynthetic gene cluster in the fungus Glarea lozoyensis.</title>
        <authorList>
            <person name="Chen L."/>
            <person name="Yue Q."/>
            <person name="Zhang X."/>
            <person name="Xiang M."/>
            <person name="Wang C."/>
            <person name="Li S."/>
            <person name="Che Y."/>
            <person name="Ortiz-Lopez F.J."/>
            <person name="Bills G.F."/>
            <person name="Liu X."/>
            <person name="An Z."/>
        </authorList>
    </citation>
    <scope>NUCLEOTIDE SEQUENCE [LARGE SCALE GENOMIC DNA]</scope>
    <source>
        <strain evidence="13">ATCC 20868 / MF5171</strain>
    </source>
</reference>
<feature type="domain" description="Prenylcysteine lyase" evidence="10">
    <location>
        <begin position="281"/>
        <end position="598"/>
    </location>
</feature>
<feature type="region of interest" description="Disordered" evidence="8">
    <location>
        <begin position="1"/>
        <end position="92"/>
    </location>
</feature>
<keyword evidence="7" id="KW-0325">Glycoprotein</keyword>
<protein>
    <submittedName>
        <fullName evidence="12">FAD/NAD(P)-binding protein</fullName>
    </submittedName>
</protein>
<name>S3D170_GLAL2</name>
<dbReference type="OrthoDB" id="437369at2759"/>
<evidence type="ECO:0000259" key="11">
    <source>
        <dbReference type="Pfam" id="PF13454"/>
    </source>
</evidence>
<dbReference type="InterPro" id="IPR038732">
    <property type="entry name" value="HpyO/CreE_NAD-binding"/>
</dbReference>
<evidence type="ECO:0000256" key="8">
    <source>
        <dbReference type="SAM" id="MobiDB-lite"/>
    </source>
</evidence>
<dbReference type="Pfam" id="PF13454">
    <property type="entry name" value="NAD_binding_9"/>
    <property type="match status" value="1"/>
</dbReference>
<feature type="transmembrane region" description="Helical" evidence="9">
    <location>
        <begin position="146"/>
        <end position="169"/>
    </location>
</feature>
<keyword evidence="6" id="KW-0560">Oxidoreductase</keyword>
<dbReference type="InterPro" id="IPR017046">
    <property type="entry name" value="Prenylcysteine_Oxase1"/>
</dbReference>
<keyword evidence="5" id="KW-0274">FAD</keyword>
<evidence type="ECO:0000256" key="4">
    <source>
        <dbReference type="ARBA" id="ARBA00022729"/>
    </source>
</evidence>
<organism evidence="12 13">
    <name type="scientific">Glarea lozoyensis (strain ATCC 20868 / MF5171)</name>
    <dbReference type="NCBI Taxonomy" id="1116229"/>
    <lineage>
        <taxon>Eukaryota</taxon>
        <taxon>Fungi</taxon>
        <taxon>Dikarya</taxon>
        <taxon>Ascomycota</taxon>
        <taxon>Pezizomycotina</taxon>
        <taxon>Leotiomycetes</taxon>
        <taxon>Helotiales</taxon>
        <taxon>Helotiaceae</taxon>
        <taxon>Glarea</taxon>
    </lineage>
</organism>
<dbReference type="GeneID" id="19471397"/>
<accession>S3D170</accession>
<proteinExistence type="inferred from homology"/>
<keyword evidence="4" id="KW-0732">Signal</keyword>
<evidence type="ECO:0000256" key="1">
    <source>
        <dbReference type="ARBA" id="ARBA00001974"/>
    </source>
</evidence>
<evidence type="ECO:0000256" key="6">
    <source>
        <dbReference type="ARBA" id="ARBA00023002"/>
    </source>
</evidence>
<feature type="domain" description="FAD-dependent urate hydroxylase HpyO/Asp monooxygenase CreE-like FAD/NAD(P)-binding" evidence="11">
    <location>
        <begin position="185"/>
        <end position="239"/>
    </location>
</feature>
<dbReference type="GO" id="GO:0030327">
    <property type="term" value="P:prenylated protein catabolic process"/>
    <property type="evidence" value="ECO:0007669"/>
    <property type="project" value="TreeGrafter"/>
</dbReference>
<evidence type="ECO:0000313" key="13">
    <source>
        <dbReference type="Proteomes" id="UP000016922"/>
    </source>
</evidence>
<comment type="cofactor">
    <cofactor evidence="1">
        <name>FAD</name>
        <dbReference type="ChEBI" id="CHEBI:57692"/>
    </cofactor>
</comment>
<dbReference type="EMBL" id="KE145361">
    <property type="protein sequence ID" value="EPE31600.1"/>
    <property type="molecule type" value="Genomic_DNA"/>
</dbReference>
<evidence type="ECO:0000256" key="2">
    <source>
        <dbReference type="ARBA" id="ARBA00009967"/>
    </source>
</evidence>
<keyword evidence="9" id="KW-1133">Transmembrane helix</keyword>
<keyword evidence="9" id="KW-0472">Membrane</keyword>
<evidence type="ECO:0000313" key="12">
    <source>
        <dbReference type="EMBL" id="EPE31600.1"/>
    </source>
</evidence>
<dbReference type="AlphaFoldDB" id="S3D170"/>
<dbReference type="SUPFAM" id="SSF51905">
    <property type="entry name" value="FAD/NAD(P)-binding domain"/>
    <property type="match status" value="1"/>
</dbReference>
<sequence>MDADSETGRSSPPPLYTSRAPSIHTPLPSERTPLFAPPRYSSRAPSILEEPNERTPLFAPPRYTSRAPSLLESPGQSSIRDSIPSERPPARKTFRERYGEARRRYADLRRGYAGRFGGVRRKVGGWVGDVRRRVGDRRVKMKGVRWVVTLMRWLFWVGLVVGVLGWGRWLFGLGREGGREVRVGIVGAGPAGIGVLHALSQQFPTSKINLNITLFDSSPTIGGRLTSLSNSPINITASEIATGCLSHNTHFFPPSSVQTIKTTTSFTNGLSMPRPRSALPFFAWVKLLFRYGLSVEYAKNLPTGTMDRFRGLLSDISEPYRTPFGILQDMTDATSLPASTRLGRNHIQGAYVSEILAPKVRRQTGCSISELSDLSLSMAVEREDSGLCTDALSYQVVAEKKVKGKADVRLDTKITAVRRSGTDAWSLEVLGGEVEEFDIVVLAMPYNTTLLGLPDQEDEEVVYKPAFLTFVSTTEKAPVVNGKNSLLPINPQSMIANSSTEMYELTYLRPYIYKISSNAQISDEQVSELFGEGVTEVVREEMEFAWPVMSARSVGEFGKVEIEDGLWGMGGSEGVVSSVDWSFVVGENVGRMVAHRIVTGKD</sequence>
<dbReference type="GO" id="GO:0030328">
    <property type="term" value="P:prenylcysteine catabolic process"/>
    <property type="evidence" value="ECO:0007669"/>
    <property type="project" value="InterPro"/>
</dbReference>
<dbReference type="InterPro" id="IPR036188">
    <property type="entry name" value="FAD/NAD-bd_sf"/>
</dbReference>
<evidence type="ECO:0000256" key="3">
    <source>
        <dbReference type="ARBA" id="ARBA00022630"/>
    </source>
</evidence>
<keyword evidence="9" id="KW-0812">Transmembrane</keyword>